<organism evidence="3 4">
    <name type="scientific">Mycolicibacterium litorale</name>
    <dbReference type="NCBI Taxonomy" id="758802"/>
    <lineage>
        <taxon>Bacteria</taxon>
        <taxon>Bacillati</taxon>
        <taxon>Actinomycetota</taxon>
        <taxon>Actinomycetes</taxon>
        <taxon>Mycobacteriales</taxon>
        <taxon>Mycobacteriaceae</taxon>
        <taxon>Mycolicibacterium</taxon>
    </lineage>
</organism>
<dbReference type="InterPro" id="IPR013429">
    <property type="entry name" value="Regulatory_FmdB_Zinc_ribbon"/>
</dbReference>
<evidence type="ECO:0000259" key="2">
    <source>
        <dbReference type="SMART" id="SM00834"/>
    </source>
</evidence>
<feature type="region of interest" description="Disordered" evidence="1">
    <location>
        <begin position="63"/>
        <end position="96"/>
    </location>
</feature>
<feature type="domain" description="Putative regulatory protein FmdB zinc ribbon" evidence="2">
    <location>
        <begin position="1"/>
        <end position="44"/>
    </location>
</feature>
<dbReference type="RefSeq" id="WP_328825492.1">
    <property type="nucleotide sequence ID" value="NZ_AP023287.1"/>
</dbReference>
<evidence type="ECO:0000256" key="1">
    <source>
        <dbReference type="SAM" id="MobiDB-lite"/>
    </source>
</evidence>
<evidence type="ECO:0000313" key="3">
    <source>
        <dbReference type="EMBL" id="BCI52937.1"/>
    </source>
</evidence>
<name>A0A6S6P6C9_9MYCO</name>
<dbReference type="Proteomes" id="UP000515734">
    <property type="component" value="Chromosome"/>
</dbReference>
<dbReference type="SMART" id="SM00834">
    <property type="entry name" value="CxxC_CXXC_SSSS"/>
    <property type="match status" value="1"/>
</dbReference>
<proteinExistence type="predicted"/>
<accession>A0A6S6P6C9</accession>
<dbReference type="AlphaFoldDB" id="A0A6S6P6C9"/>
<gene>
    <name evidence="3" type="ORF">NIIDNTM18_22150</name>
</gene>
<reference evidence="3 4" key="1">
    <citation type="submission" date="2020-07" db="EMBL/GenBank/DDBJ databases">
        <title>Complete genome sequence of Mycolicibacterium litorale like strain isolated from cardiac implantable electronic device infection.</title>
        <authorList>
            <person name="Fukano H."/>
            <person name="Miyama H."/>
            <person name="Hoshino Y."/>
        </authorList>
    </citation>
    <scope>NUCLEOTIDE SEQUENCE [LARGE SCALE GENOMIC DNA]</scope>
    <source>
        <strain evidence="3 4">NIIDNTM18</strain>
    </source>
</reference>
<protein>
    <recommendedName>
        <fullName evidence="2">Putative regulatory protein FmdB zinc ribbon domain-containing protein</fullName>
    </recommendedName>
</protein>
<sequence>MPLILYAFRCEAGCGTTQRMYSMHSRPDVVDCPDCAGPARRMMAAPNLGGTGGAAMALQDATRATADRPAVVTAPPPGTGRRPVSANPLHRKLPRP</sequence>
<dbReference type="EMBL" id="AP023287">
    <property type="protein sequence ID" value="BCI52937.1"/>
    <property type="molecule type" value="Genomic_DNA"/>
</dbReference>
<evidence type="ECO:0000313" key="4">
    <source>
        <dbReference type="Proteomes" id="UP000515734"/>
    </source>
</evidence>